<comment type="subcellular location">
    <subcellularLocation>
        <location evidence="2 19">Cell membrane</location>
        <topology evidence="2 19">Multi-pass membrane protein</topology>
    </subcellularLocation>
</comment>
<reference evidence="20 21" key="1">
    <citation type="submission" date="2024-02" db="EMBL/GenBank/DDBJ databases">
        <title>Whole genome sequencing of Parabacteroides sp. AD58.</title>
        <authorList>
            <person name="Chaplin A.V."/>
            <person name="Pikina A.P."/>
            <person name="Sokolova S.R."/>
            <person name="Korostin D.O."/>
            <person name="Efimov B.A."/>
        </authorList>
    </citation>
    <scope>NUCLEOTIDE SEQUENCE [LARGE SCALE GENOMIC DNA]</scope>
    <source>
        <strain evidence="20 21">AD58</strain>
    </source>
</reference>
<keyword evidence="9 19" id="KW-0808">Transferase</keyword>
<dbReference type="Proteomes" id="UP001320603">
    <property type="component" value="Chromosome"/>
</dbReference>
<feature type="transmembrane region" description="Helical" evidence="19">
    <location>
        <begin position="197"/>
        <end position="215"/>
    </location>
</feature>
<evidence type="ECO:0000256" key="15">
    <source>
        <dbReference type="ARBA" id="ARBA00032605"/>
    </source>
</evidence>
<organism evidence="20 21">
    <name type="scientific">Parabacteroides absconsus</name>
    <dbReference type="NCBI Taxonomy" id="2951805"/>
    <lineage>
        <taxon>Bacteria</taxon>
        <taxon>Pseudomonadati</taxon>
        <taxon>Bacteroidota</taxon>
        <taxon>Bacteroidia</taxon>
        <taxon>Bacteroidales</taxon>
        <taxon>Tannerellaceae</taxon>
        <taxon>Parabacteroides</taxon>
    </lineage>
</organism>
<evidence type="ECO:0000256" key="17">
    <source>
        <dbReference type="ARBA" id="ARBA00048623"/>
    </source>
</evidence>
<feature type="transmembrane region" description="Helical" evidence="19">
    <location>
        <begin position="106"/>
        <end position="124"/>
    </location>
</feature>
<dbReference type="EC" id="2.7.8.26" evidence="5 19"/>
<keyword evidence="13 19" id="KW-0472">Membrane</keyword>
<feature type="transmembrane region" description="Helical" evidence="19">
    <location>
        <begin position="227"/>
        <end position="248"/>
    </location>
</feature>
<dbReference type="PANTHER" id="PTHR34148">
    <property type="entry name" value="ADENOSYLCOBINAMIDE-GDP RIBAZOLETRANSFERASE"/>
    <property type="match status" value="1"/>
</dbReference>
<evidence type="ECO:0000256" key="14">
    <source>
        <dbReference type="ARBA" id="ARBA00025228"/>
    </source>
</evidence>
<comment type="catalytic activity">
    <reaction evidence="18 19">
        <text>alpha-ribazole 5'-phosphate + adenosylcob(III)inamide-GDP = adenosylcob(III)alamin 5'-phosphate + GMP + H(+)</text>
        <dbReference type="Rhea" id="RHEA:23560"/>
        <dbReference type="ChEBI" id="CHEBI:15378"/>
        <dbReference type="ChEBI" id="CHEBI:57918"/>
        <dbReference type="ChEBI" id="CHEBI:58115"/>
        <dbReference type="ChEBI" id="CHEBI:60487"/>
        <dbReference type="ChEBI" id="CHEBI:60493"/>
        <dbReference type="EC" id="2.7.8.26"/>
    </reaction>
</comment>
<evidence type="ECO:0000256" key="16">
    <source>
        <dbReference type="ARBA" id="ARBA00032853"/>
    </source>
</evidence>
<keyword evidence="21" id="KW-1185">Reference proteome</keyword>
<keyword evidence="10 19" id="KW-0812">Transmembrane</keyword>
<evidence type="ECO:0000256" key="19">
    <source>
        <dbReference type="HAMAP-Rule" id="MF_00719"/>
    </source>
</evidence>
<evidence type="ECO:0000256" key="12">
    <source>
        <dbReference type="ARBA" id="ARBA00022989"/>
    </source>
</evidence>
<evidence type="ECO:0000313" key="21">
    <source>
        <dbReference type="Proteomes" id="UP001320603"/>
    </source>
</evidence>
<evidence type="ECO:0000256" key="18">
    <source>
        <dbReference type="ARBA" id="ARBA00049504"/>
    </source>
</evidence>
<comment type="function">
    <text evidence="14 19">Joins adenosylcobinamide-GDP and alpha-ribazole to generate adenosylcobalamin (Ado-cobalamin). Also synthesizes adenosylcobalamin 5'-phosphate from adenosylcobinamide-GDP and alpha-ribazole 5'-phosphate.</text>
</comment>
<keyword evidence="11 19" id="KW-0460">Magnesium</keyword>
<evidence type="ECO:0000256" key="2">
    <source>
        <dbReference type="ARBA" id="ARBA00004651"/>
    </source>
</evidence>
<evidence type="ECO:0000256" key="9">
    <source>
        <dbReference type="ARBA" id="ARBA00022679"/>
    </source>
</evidence>
<evidence type="ECO:0000313" key="20">
    <source>
        <dbReference type="EMBL" id="WWV66519.1"/>
    </source>
</evidence>
<dbReference type="GO" id="GO:0051073">
    <property type="term" value="F:adenosylcobinamide-GDP ribazoletransferase activity"/>
    <property type="evidence" value="ECO:0007669"/>
    <property type="project" value="UniProtKB-EC"/>
</dbReference>
<keyword evidence="8 19" id="KW-0169">Cobalamin biosynthesis</keyword>
<evidence type="ECO:0000256" key="10">
    <source>
        <dbReference type="ARBA" id="ARBA00022692"/>
    </source>
</evidence>
<protein>
    <recommendedName>
        <fullName evidence="6 19">Adenosylcobinamide-GDP ribazoletransferase</fullName>
        <ecNumber evidence="5 19">2.7.8.26</ecNumber>
    </recommendedName>
    <alternativeName>
        <fullName evidence="16 19">Cobalamin synthase</fullName>
    </alternativeName>
    <alternativeName>
        <fullName evidence="15 19">Cobalamin-5'-phosphate synthase</fullName>
    </alternativeName>
</protein>
<evidence type="ECO:0000256" key="6">
    <source>
        <dbReference type="ARBA" id="ARBA00015850"/>
    </source>
</evidence>
<keyword evidence="12 19" id="KW-1133">Transmembrane helix</keyword>
<evidence type="ECO:0000256" key="8">
    <source>
        <dbReference type="ARBA" id="ARBA00022573"/>
    </source>
</evidence>
<proteinExistence type="inferred from homology"/>
<gene>
    <name evidence="19" type="primary">cobS</name>
    <name evidence="20" type="ORF">NEE14_000560</name>
</gene>
<comment type="pathway">
    <text evidence="3 19">Cofactor biosynthesis; adenosylcobalamin biosynthesis; adenosylcobalamin from cob(II)yrinate a,c-diamide: step 7/7.</text>
</comment>
<keyword evidence="7 19" id="KW-1003">Cell membrane</keyword>
<evidence type="ECO:0000256" key="5">
    <source>
        <dbReference type="ARBA" id="ARBA00013200"/>
    </source>
</evidence>
<feature type="transmembrane region" description="Helical" evidence="19">
    <location>
        <begin position="173"/>
        <end position="191"/>
    </location>
</feature>
<comment type="catalytic activity">
    <reaction evidence="17 19">
        <text>alpha-ribazole + adenosylcob(III)inamide-GDP = adenosylcob(III)alamin + GMP + H(+)</text>
        <dbReference type="Rhea" id="RHEA:16049"/>
        <dbReference type="ChEBI" id="CHEBI:10329"/>
        <dbReference type="ChEBI" id="CHEBI:15378"/>
        <dbReference type="ChEBI" id="CHEBI:18408"/>
        <dbReference type="ChEBI" id="CHEBI:58115"/>
        <dbReference type="ChEBI" id="CHEBI:60487"/>
        <dbReference type="EC" id="2.7.8.26"/>
    </reaction>
</comment>
<evidence type="ECO:0000256" key="13">
    <source>
        <dbReference type="ARBA" id="ARBA00023136"/>
    </source>
</evidence>
<dbReference type="EMBL" id="CP146284">
    <property type="protein sequence ID" value="WWV66519.1"/>
    <property type="molecule type" value="Genomic_DNA"/>
</dbReference>
<name>A0ABZ2IQP9_9BACT</name>
<accession>A0ABZ2IQP9</accession>
<evidence type="ECO:0000256" key="3">
    <source>
        <dbReference type="ARBA" id="ARBA00004663"/>
    </source>
</evidence>
<dbReference type="HAMAP" id="MF_00719">
    <property type="entry name" value="CobS"/>
    <property type="match status" value="1"/>
</dbReference>
<dbReference type="Pfam" id="PF02654">
    <property type="entry name" value="CobS"/>
    <property type="match status" value="1"/>
</dbReference>
<evidence type="ECO:0000256" key="11">
    <source>
        <dbReference type="ARBA" id="ARBA00022842"/>
    </source>
</evidence>
<feature type="transmembrane region" description="Helical" evidence="19">
    <location>
        <begin position="36"/>
        <end position="67"/>
    </location>
</feature>
<dbReference type="InterPro" id="IPR003805">
    <property type="entry name" value="CobS"/>
</dbReference>
<comment type="similarity">
    <text evidence="4 19">Belongs to the CobS family.</text>
</comment>
<sequence length="249" mass="27381">MLHLLAAFIFFTRLPFWRLAEVPGEYFKHVVSWWPLVGWFTAGVSVLVLYASSLILPDAVAVLLAILTRLLITGCLHEDGLADFFDGFGGGTSRERILAIMKDSHIGSYGVIGLIGYFALYYTLLSSLPLTVAGAAMLAGDPFSKGVSAMIINRLPYARKEEEAKNKTVYSRMTATEYLICLIPACLSLYWLSGIVYAGAALFPIVVWYLLTSLMKHKIQGYTGDCCGALFLLCELSFMLGIVIIHTLS</sequence>
<dbReference type="PANTHER" id="PTHR34148:SF1">
    <property type="entry name" value="ADENOSYLCOBINAMIDE-GDP RIBAZOLETRANSFERASE"/>
    <property type="match status" value="1"/>
</dbReference>
<evidence type="ECO:0000256" key="4">
    <source>
        <dbReference type="ARBA" id="ARBA00010561"/>
    </source>
</evidence>
<dbReference type="RefSeq" id="WP_251968707.1">
    <property type="nucleotide sequence ID" value="NZ_CP146284.1"/>
</dbReference>
<evidence type="ECO:0000256" key="7">
    <source>
        <dbReference type="ARBA" id="ARBA00022475"/>
    </source>
</evidence>
<comment type="cofactor">
    <cofactor evidence="1 19">
        <name>Mg(2+)</name>
        <dbReference type="ChEBI" id="CHEBI:18420"/>
    </cofactor>
</comment>
<evidence type="ECO:0000256" key="1">
    <source>
        <dbReference type="ARBA" id="ARBA00001946"/>
    </source>
</evidence>